<evidence type="ECO:0000313" key="1">
    <source>
        <dbReference type="EMBL" id="QBG36572.1"/>
    </source>
</evidence>
<evidence type="ECO:0000313" key="2">
    <source>
        <dbReference type="Proteomes" id="UP000290244"/>
    </source>
</evidence>
<organism evidence="1 2">
    <name type="scientific">Litorilituus sediminis</name>
    <dbReference type="NCBI Taxonomy" id="718192"/>
    <lineage>
        <taxon>Bacteria</taxon>
        <taxon>Pseudomonadati</taxon>
        <taxon>Pseudomonadota</taxon>
        <taxon>Gammaproteobacteria</taxon>
        <taxon>Alteromonadales</taxon>
        <taxon>Colwelliaceae</taxon>
        <taxon>Litorilituus</taxon>
    </lineage>
</organism>
<reference evidence="1 2" key="1">
    <citation type="submission" date="2018-12" db="EMBL/GenBank/DDBJ databases">
        <title>Complete genome of Litorilituus sediminis.</title>
        <authorList>
            <person name="Liu A."/>
            <person name="Rong J."/>
        </authorList>
    </citation>
    <scope>NUCLEOTIDE SEQUENCE [LARGE SCALE GENOMIC DNA]</scope>
    <source>
        <strain evidence="1 2">JCM 17549</strain>
    </source>
</reference>
<proteinExistence type="predicted"/>
<accession>A0A4P6PAC0</accession>
<name>A0A4P6PAC0_9GAMM</name>
<dbReference type="EMBL" id="CP034759">
    <property type="protein sequence ID" value="QBG36572.1"/>
    <property type="molecule type" value="Genomic_DNA"/>
</dbReference>
<dbReference type="OrthoDB" id="1443546at2"/>
<dbReference type="KEGG" id="lsd:EMK97_13020"/>
<dbReference type="Proteomes" id="UP000290244">
    <property type="component" value="Chromosome"/>
</dbReference>
<dbReference type="AlphaFoldDB" id="A0A4P6PAC0"/>
<gene>
    <name evidence="1" type="ORF">EMK97_13020</name>
</gene>
<keyword evidence="2" id="KW-1185">Reference proteome</keyword>
<sequence length="128" mass="14706">MKYKLSFATINLIKDNIIEVIVDAGVEISMEMAEEYEDFLAKLFDDDFAVLVNKINRYDYAFEAKLTIASHEKLKAIAVISYDDEATKKVDEMNKLRQLDGWNLKVFSGLNFGWQDGVDWLEQELLAG</sequence>
<dbReference type="RefSeq" id="WP_130602848.1">
    <property type="nucleotide sequence ID" value="NZ_CP034759.1"/>
</dbReference>
<evidence type="ECO:0008006" key="3">
    <source>
        <dbReference type="Google" id="ProtNLM"/>
    </source>
</evidence>
<protein>
    <recommendedName>
        <fullName evidence="3">STAS/SEC14 domain-containing protein</fullName>
    </recommendedName>
</protein>